<dbReference type="EMBL" id="QXKO01000001">
    <property type="protein sequence ID" value="RJZ24184.1"/>
    <property type="molecule type" value="Genomic_DNA"/>
</dbReference>
<name>A0AB37NBL8_LISMN</name>
<organism evidence="1 2">
    <name type="scientific">Listeria monocytogenes</name>
    <dbReference type="NCBI Taxonomy" id="1639"/>
    <lineage>
        <taxon>Bacteria</taxon>
        <taxon>Bacillati</taxon>
        <taxon>Bacillota</taxon>
        <taxon>Bacilli</taxon>
        <taxon>Bacillales</taxon>
        <taxon>Listeriaceae</taxon>
        <taxon>Listeria</taxon>
    </lineage>
</organism>
<evidence type="ECO:0000313" key="2">
    <source>
        <dbReference type="Proteomes" id="UP000285054"/>
    </source>
</evidence>
<reference evidence="1 2" key="1">
    <citation type="journal article" date="2018" name="BMC Genomics">
        <title>Genes significantly associated with lineage II food isolates of Listeria monocytogenes.</title>
        <authorList>
            <person name="Pirone-Davies C."/>
            <person name="Chen Y."/>
            <person name="Pightling A."/>
            <person name="Ryan G."/>
            <person name="Wang Y."/>
            <person name="Yao K."/>
            <person name="Hoffmann M."/>
            <person name="Allard M.W."/>
        </authorList>
    </citation>
    <scope>NUCLEOTIDE SEQUENCE [LARGE SCALE GENOMIC DNA]</scope>
    <source>
        <strain evidence="1 2">PNUSAL000190</strain>
    </source>
</reference>
<dbReference type="Proteomes" id="UP000285054">
    <property type="component" value="Unassembled WGS sequence"/>
</dbReference>
<sequence>MGIFENRSIVLDENIVNGMSVRSRELTSVNSKCSCGVTSVYKTDGF</sequence>
<evidence type="ECO:0000313" key="1">
    <source>
        <dbReference type="EMBL" id="RJZ24184.1"/>
    </source>
</evidence>
<protein>
    <submittedName>
        <fullName evidence="1">Uncharacterized protein</fullName>
    </submittedName>
</protein>
<proteinExistence type="predicted"/>
<comment type="caution">
    <text evidence="1">The sequence shown here is derived from an EMBL/GenBank/DDBJ whole genome shotgun (WGS) entry which is preliminary data.</text>
</comment>
<accession>A0AB37NBL8</accession>
<dbReference type="AlphaFoldDB" id="A0AB37NBL8"/>
<gene>
    <name evidence="1" type="ORF">DYZ50_00189</name>
</gene>